<reference evidence="1 2" key="1">
    <citation type="submission" date="2021-01" db="EMBL/GenBank/DDBJ databases">
        <title>Whole genome shotgun sequence of Actinoplanes couchii NBRC 106145.</title>
        <authorList>
            <person name="Komaki H."/>
            <person name="Tamura T."/>
        </authorList>
    </citation>
    <scope>NUCLEOTIDE SEQUENCE [LARGE SCALE GENOMIC DNA]</scope>
    <source>
        <strain evidence="1 2">NBRC 106145</strain>
    </source>
</reference>
<keyword evidence="2" id="KW-1185">Reference proteome</keyword>
<dbReference type="EMBL" id="BOMG01000130">
    <property type="protein sequence ID" value="GID61562.1"/>
    <property type="molecule type" value="Genomic_DNA"/>
</dbReference>
<proteinExistence type="predicted"/>
<protein>
    <submittedName>
        <fullName evidence="1">Uncharacterized protein</fullName>
    </submittedName>
</protein>
<accession>A0ABQ3XSS6</accession>
<dbReference type="RefSeq" id="WP_203809663.1">
    <property type="nucleotide sequence ID" value="NZ_BAAAQE010000064.1"/>
</dbReference>
<organism evidence="1 2">
    <name type="scientific">Actinoplanes couchii</name>
    <dbReference type="NCBI Taxonomy" id="403638"/>
    <lineage>
        <taxon>Bacteria</taxon>
        <taxon>Bacillati</taxon>
        <taxon>Actinomycetota</taxon>
        <taxon>Actinomycetes</taxon>
        <taxon>Micromonosporales</taxon>
        <taxon>Micromonosporaceae</taxon>
        <taxon>Actinoplanes</taxon>
    </lineage>
</organism>
<dbReference type="Proteomes" id="UP000612282">
    <property type="component" value="Unassembled WGS sequence"/>
</dbReference>
<sequence length="177" mass="19596">MGATTFTNYHDGADADTAFNAACRDARYEYGHGGYTGTLAEKYSYVIVTQTLMTYDEACDHANHLLDTNDHRIDDKWGPAGAIPVKTDHRTVAVDDIPASVIGTLIPYDLERITRIARTRDLITDGETVASGWVENRYQPNNRFPVQVAHLTVTRNAAELAAQTKPDGWLFFGWASS</sequence>
<evidence type="ECO:0000313" key="2">
    <source>
        <dbReference type="Proteomes" id="UP000612282"/>
    </source>
</evidence>
<name>A0ABQ3XSS6_9ACTN</name>
<gene>
    <name evidence="1" type="ORF">Aco03nite_099660</name>
</gene>
<comment type="caution">
    <text evidence="1">The sequence shown here is derived from an EMBL/GenBank/DDBJ whole genome shotgun (WGS) entry which is preliminary data.</text>
</comment>
<evidence type="ECO:0000313" key="1">
    <source>
        <dbReference type="EMBL" id="GID61562.1"/>
    </source>
</evidence>